<dbReference type="SUPFAM" id="SSF111369">
    <property type="entry name" value="HlyD-like secretion proteins"/>
    <property type="match status" value="1"/>
</dbReference>
<accession>A0A2T0WJ58</accession>
<gene>
    <name evidence="6" type="ORF">CLW00_108230</name>
</gene>
<evidence type="ECO:0000313" key="7">
    <source>
        <dbReference type="Proteomes" id="UP000238157"/>
    </source>
</evidence>
<evidence type="ECO:0000259" key="4">
    <source>
        <dbReference type="Pfam" id="PF25954"/>
    </source>
</evidence>
<keyword evidence="2" id="KW-0732">Signal</keyword>
<protein>
    <submittedName>
        <fullName evidence="6">RND family efflux transporter MFP subunit</fullName>
    </submittedName>
</protein>
<evidence type="ECO:0000313" key="6">
    <source>
        <dbReference type="EMBL" id="PRY86739.1"/>
    </source>
</evidence>
<dbReference type="Pfam" id="PF25954">
    <property type="entry name" value="Beta-barrel_RND_2"/>
    <property type="match status" value="1"/>
</dbReference>
<feature type="domain" description="CusB-like beta-barrel" evidence="4">
    <location>
        <begin position="209"/>
        <end position="280"/>
    </location>
</feature>
<dbReference type="Pfam" id="PF25917">
    <property type="entry name" value="BSH_RND"/>
    <property type="match status" value="1"/>
</dbReference>
<reference evidence="6 7" key="1">
    <citation type="submission" date="2018-03" db="EMBL/GenBank/DDBJ databases">
        <title>Genomic Encyclopedia of Archaeal and Bacterial Type Strains, Phase II (KMG-II): from individual species to whole genera.</title>
        <authorList>
            <person name="Goeker M."/>
        </authorList>
    </citation>
    <scope>NUCLEOTIDE SEQUENCE [LARGE SCALE GENOMIC DNA]</scope>
    <source>
        <strain evidence="6 7">DSM 27929</strain>
    </source>
</reference>
<evidence type="ECO:0000259" key="3">
    <source>
        <dbReference type="Pfam" id="PF25917"/>
    </source>
</evidence>
<dbReference type="InterPro" id="IPR058649">
    <property type="entry name" value="CzcB_C"/>
</dbReference>
<dbReference type="InterPro" id="IPR006143">
    <property type="entry name" value="RND_pump_MFP"/>
</dbReference>
<sequence length="357" mass="38601">MNLRLIVVLVLLTGLASSCSEEKTTSQEQPMDSFRSEVEPTPVRVAVSEKRTFDYLINASGKIEALDQLKVIFERSGYLTELAVKEGDYVEKGKVLAKLDQTESLFKLEKAKINLKNAEATYQSEILSFDGIFTSGDSVRIIPVRDQLMAKSGLFTAQLELKEAELELEKSIIKAPTSGRVADLQSKTGSLVSAGDELLEIINPSQLELKVKVLESDIHMIGMGQVAEITPVGSGGGVYTGKVRSINPKVDENGLVQVGIQVTDGKGLLPGMNARAIIKAPQNNSIVVPKQAVVSRSGRPVVFTVVNGNESKWNYVEAGKDNGREVEVLSGIEAGETVIISNNLQLAHQAPVQVVKE</sequence>
<evidence type="ECO:0000256" key="2">
    <source>
        <dbReference type="SAM" id="SignalP"/>
    </source>
</evidence>
<dbReference type="OrthoDB" id="1522646at2"/>
<dbReference type="EMBL" id="PVTR01000008">
    <property type="protein sequence ID" value="PRY86739.1"/>
    <property type="molecule type" value="Genomic_DNA"/>
</dbReference>
<feature type="chain" id="PRO_5015702755" evidence="2">
    <location>
        <begin position="21"/>
        <end position="357"/>
    </location>
</feature>
<dbReference type="Pfam" id="PF25975">
    <property type="entry name" value="CzcB_C"/>
    <property type="match status" value="1"/>
</dbReference>
<name>A0A2T0WJ58_9BACT</name>
<dbReference type="Gene3D" id="2.40.420.20">
    <property type="match status" value="1"/>
</dbReference>
<dbReference type="PROSITE" id="PS51257">
    <property type="entry name" value="PROKAR_LIPOPROTEIN"/>
    <property type="match status" value="1"/>
</dbReference>
<dbReference type="GO" id="GO:0015562">
    <property type="term" value="F:efflux transmembrane transporter activity"/>
    <property type="evidence" value="ECO:0007669"/>
    <property type="project" value="TreeGrafter"/>
</dbReference>
<dbReference type="AlphaFoldDB" id="A0A2T0WJ58"/>
<dbReference type="InterPro" id="IPR058792">
    <property type="entry name" value="Beta-barrel_RND_2"/>
</dbReference>
<dbReference type="PANTHER" id="PTHR30469:SF15">
    <property type="entry name" value="HLYD FAMILY OF SECRETION PROTEINS"/>
    <property type="match status" value="1"/>
</dbReference>
<comment type="caution">
    <text evidence="6">The sequence shown here is derived from an EMBL/GenBank/DDBJ whole genome shotgun (WGS) entry which is preliminary data.</text>
</comment>
<dbReference type="InterPro" id="IPR058625">
    <property type="entry name" value="MdtA-like_BSH"/>
</dbReference>
<evidence type="ECO:0000256" key="1">
    <source>
        <dbReference type="ARBA" id="ARBA00009477"/>
    </source>
</evidence>
<dbReference type="PANTHER" id="PTHR30469">
    <property type="entry name" value="MULTIDRUG RESISTANCE PROTEIN MDTA"/>
    <property type="match status" value="1"/>
</dbReference>
<dbReference type="Gene3D" id="1.10.287.470">
    <property type="entry name" value="Helix hairpin bin"/>
    <property type="match status" value="1"/>
</dbReference>
<organism evidence="6 7">
    <name type="scientific">Mongoliibacter ruber</name>
    <dbReference type="NCBI Taxonomy" id="1750599"/>
    <lineage>
        <taxon>Bacteria</taxon>
        <taxon>Pseudomonadati</taxon>
        <taxon>Bacteroidota</taxon>
        <taxon>Cytophagia</taxon>
        <taxon>Cytophagales</taxon>
        <taxon>Cyclobacteriaceae</taxon>
        <taxon>Mongoliibacter</taxon>
    </lineage>
</organism>
<evidence type="ECO:0000259" key="5">
    <source>
        <dbReference type="Pfam" id="PF25975"/>
    </source>
</evidence>
<dbReference type="NCBIfam" id="TIGR01730">
    <property type="entry name" value="RND_mfp"/>
    <property type="match status" value="1"/>
</dbReference>
<dbReference type="GO" id="GO:1990281">
    <property type="term" value="C:efflux pump complex"/>
    <property type="evidence" value="ECO:0007669"/>
    <property type="project" value="TreeGrafter"/>
</dbReference>
<dbReference type="Gene3D" id="2.40.50.100">
    <property type="match status" value="2"/>
</dbReference>
<keyword evidence="7" id="KW-1185">Reference proteome</keyword>
<feature type="domain" description="CzcB-like C-terminal circularly permuted SH3-like" evidence="5">
    <location>
        <begin position="286"/>
        <end position="342"/>
    </location>
</feature>
<feature type="signal peptide" evidence="2">
    <location>
        <begin position="1"/>
        <end position="20"/>
    </location>
</feature>
<feature type="domain" description="Multidrug resistance protein MdtA-like barrel-sandwich hybrid" evidence="3">
    <location>
        <begin position="76"/>
        <end position="198"/>
    </location>
</feature>
<dbReference type="Gene3D" id="2.40.30.170">
    <property type="match status" value="1"/>
</dbReference>
<dbReference type="RefSeq" id="WP_106134459.1">
    <property type="nucleotide sequence ID" value="NZ_PVTR01000008.1"/>
</dbReference>
<comment type="similarity">
    <text evidence="1">Belongs to the membrane fusion protein (MFP) (TC 8.A.1) family.</text>
</comment>
<proteinExistence type="inferred from homology"/>
<dbReference type="Proteomes" id="UP000238157">
    <property type="component" value="Unassembled WGS sequence"/>
</dbReference>